<dbReference type="PROSITE" id="PS01033">
    <property type="entry name" value="GLOBIN"/>
    <property type="match status" value="1"/>
</dbReference>
<evidence type="ECO:0000256" key="1">
    <source>
        <dbReference type="ARBA" id="ARBA00006401"/>
    </source>
</evidence>
<dbReference type="PANTHER" id="PTHR43396:SF3">
    <property type="entry name" value="FLAVOHEMOPROTEIN"/>
    <property type="match status" value="1"/>
</dbReference>
<dbReference type="PROSITE" id="PS51384">
    <property type="entry name" value="FAD_FR"/>
    <property type="match status" value="1"/>
</dbReference>
<dbReference type="InterPro" id="IPR009050">
    <property type="entry name" value="Globin-like_sf"/>
</dbReference>
<dbReference type="InterPro" id="IPR017927">
    <property type="entry name" value="FAD-bd_FR_type"/>
</dbReference>
<dbReference type="InterPro" id="IPR039261">
    <property type="entry name" value="FNR_nucleotide-bd"/>
</dbReference>
<dbReference type="SUPFAM" id="SSF63380">
    <property type="entry name" value="Riboflavin synthase domain-like"/>
    <property type="match status" value="1"/>
</dbReference>
<evidence type="ECO:0000313" key="14">
    <source>
        <dbReference type="Proteomes" id="UP001055200"/>
    </source>
</evidence>
<gene>
    <name evidence="13" type="ORF">MIU77_14705</name>
</gene>
<evidence type="ECO:0000256" key="3">
    <source>
        <dbReference type="ARBA" id="ARBA00022617"/>
    </source>
</evidence>
<dbReference type="InterPro" id="IPR012292">
    <property type="entry name" value="Globin/Proto"/>
</dbReference>
<comment type="similarity">
    <text evidence="10">Belongs to the globin family.</text>
</comment>
<dbReference type="SUPFAM" id="SSF46458">
    <property type="entry name" value="Globin-like"/>
    <property type="match status" value="1"/>
</dbReference>
<dbReference type="InterPro" id="IPR001433">
    <property type="entry name" value="OxRdtase_FAD/NAD-bd"/>
</dbReference>
<evidence type="ECO:0000256" key="8">
    <source>
        <dbReference type="ARBA" id="ARBA00048649"/>
    </source>
</evidence>
<dbReference type="Gene3D" id="1.10.490.10">
    <property type="entry name" value="Globins"/>
    <property type="match status" value="1"/>
</dbReference>
<evidence type="ECO:0000256" key="9">
    <source>
        <dbReference type="ARBA" id="ARBA00049433"/>
    </source>
</evidence>
<evidence type="ECO:0000256" key="4">
    <source>
        <dbReference type="ARBA" id="ARBA00022621"/>
    </source>
</evidence>
<feature type="domain" description="Globin" evidence="11">
    <location>
        <begin position="1"/>
        <end position="141"/>
    </location>
</feature>
<keyword evidence="10" id="KW-0813">Transport</keyword>
<keyword evidence="4 10" id="KW-0561">Oxygen transport</keyword>
<dbReference type="Proteomes" id="UP001055200">
    <property type="component" value="Chromosome"/>
</dbReference>
<dbReference type="RefSeq" id="WP_240170376.1">
    <property type="nucleotide sequence ID" value="NZ_CP092365.1"/>
</dbReference>
<feature type="domain" description="FAD-binding FR-type" evidence="12">
    <location>
        <begin position="153"/>
        <end position="261"/>
    </location>
</feature>
<name>A0ABY3U2U9_9MYCO</name>
<dbReference type="Gene3D" id="2.40.30.10">
    <property type="entry name" value="Translation factors"/>
    <property type="match status" value="1"/>
</dbReference>
<evidence type="ECO:0000256" key="6">
    <source>
        <dbReference type="ARBA" id="ARBA00023004"/>
    </source>
</evidence>
<dbReference type="PRINTS" id="PR00409">
    <property type="entry name" value="PHDIOXRDTASE"/>
</dbReference>
<dbReference type="Gene3D" id="3.40.50.80">
    <property type="entry name" value="Nucleotide-binding domain of ferredoxin-NADP reductase (FNR) module"/>
    <property type="match status" value="1"/>
</dbReference>
<keyword evidence="7" id="KW-0520">NAD</keyword>
<evidence type="ECO:0000259" key="12">
    <source>
        <dbReference type="PROSITE" id="PS51384"/>
    </source>
</evidence>
<evidence type="ECO:0000256" key="2">
    <source>
        <dbReference type="ARBA" id="ARBA00012229"/>
    </source>
</evidence>
<accession>A0ABY3U2U9</accession>
<dbReference type="InterPro" id="IPR017938">
    <property type="entry name" value="Riboflavin_synthase-like_b-brl"/>
</dbReference>
<dbReference type="EMBL" id="CP092365">
    <property type="protein sequence ID" value="ULN52096.1"/>
    <property type="molecule type" value="Genomic_DNA"/>
</dbReference>
<keyword evidence="6" id="KW-0408">Iron</keyword>
<dbReference type="PANTHER" id="PTHR43396">
    <property type="entry name" value="FLAVOHEMOPROTEIN"/>
    <property type="match status" value="1"/>
</dbReference>
<evidence type="ECO:0000256" key="10">
    <source>
        <dbReference type="RuleBase" id="RU000356"/>
    </source>
</evidence>
<dbReference type="EC" id="1.14.12.17" evidence="2"/>
<keyword evidence="14" id="KW-1185">Reference proteome</keyword>
<organism evidence="13 14">
    <name type="scientific">Mycolicibacillus parakoreensis</name>
    <dbReference type="NCBI Taxonomy" id="1069221"/>
    <lineage>
        <taxon>Bacteria</taxon>
        <taxon>Bacillati</taxon>
        <taxon>Actinomycetota</taxon>
        <taxon>Actinomycetes</taxon>
        <taxon>Mycobacteriales</taxon>
        <taxon>Mycobacteriaceae</taxon>
        <taxon>Mycolicibacillus</taxon>
    </lineage>
</organism>
<proteinExistence type="inferred from homology"/>
<comment type="catalytic activity">
    <reaction evidence="9">
        <text>2 nitric oxide + NADPH + 2 O2 = 2 nitrate + NADP(+) + H(+)</text>
        <dbReference type="Rhea" id="RHEA:19465"/>
        <dbReference type="ChEBI" id="CHEBI:15378"/>
        <dbReference type="ChEBI" id="CHEBI:15379"/>
        <dbReference type="ChEBI" id="CHEBI:16480"/>
        <dbReference type="ChEBI" id="CHEBI:17632"/>
        <dbReference type="ChEBI" id="CHEBI:57783"/>
        <dbReference type="ChEBI" id="CHEBI:58349"/>
        <dbReference type="EC" id="1.14.12.17"/>
    </reaction>
</comment>
<evidence type="ECO:0000256" key="5">
    <source>
        <dbReference type="ARBA" id="ARBA00022723"/>
    </source>
</evidence>
<dbReference type="CDD" id="cd14782">
    <property type="entry name" value="FHb-globin_2"/>
    <property type="match status" value="1"/>
</dbReference>
<evidence type="ECO:0000256" key="7">
    <source>
        <dbReference type="ARBA" id="ARBA00023027"/>
    </source>
</evidence>
<dbReference type="CDD" id="cd06184">
    <property type="entry name" value="flavohem_like_fad_nad_binding"/>
    <property type="match status" value="1"/>
</dbReference>
<dbReference type="Pfam" id="PF00175">
    <property type="entry name" value="NAD_binding_1"/>
    <property type="match status" value="1"/>
</dbReference>
<evidence type="ECO:0000313" key="13">
    <source>
        <dbReference type="EMBL" id="ULN52096.1"/>
    </source>
</evidence>
<dbReference type="InterPro" id="IPR000971">
    <property type="entry name" value="Globin"/>
</dbReference>
<comment type="catalytic activity">
    <reaction evidence="8">
        <text>2 nitric oxide + NADH + 2 O2 = 2 nitrate + NAD(+) + H(+)</text>
        <dbReference type="Rhea" id="RHEA:19469"/>
        <dbReference type="ChEBI" id="CHEBI:15378"/>
        <dbReference type="ChEBI" id="CHEBI:15379"/>
        <dbReference type="ChEBI" id="CHEBI:16480"/>
        <dbReference type="ChEBI" id="CHEBI:17632"/>
        <dbReference type="ChEBI" id="CHEBI:57540"/>
        <dbReference type="ChEBI" id="CHEBI:57945"/>
        <dbReference type="EC" id="1.14.12.17"/>
    </reaction>
</comment>
<evidence type="ECO:0000259" key="11">
    <source>
        <dbReference type="PROSITE" id="PS01033"/>
    </source>
</evidence>
<reference evidence="13" key="1">
    <citation type="submission" date="2022-08" db="EMBL/GenBank/DDBJ databases">
        <title>Complete genome sequence of 14 non-tuberculosis mycobacteria type-strains.</title>
        <authorList>
            <person name="Igarashi Y."/>
            <person name="Osugi A."/>
            <person name="Mitarai S."/>
        </authorList>
    </citation>
    <scope>NUCLEOTIDE SEQUENCE</scope>
    <source>
        <strain evidence="13">DSM 45575</strain>
    </source>
</reference>
<dbReference type="Pfam" id="PF00042">
    <property type="entry name" value="Globin"/>
    <property type="match status" value="1"/>
</dbReference>
<keyword evidence="3 10" id="KW-0349">Heme</keyword>
<comment type="similarity">
    <text evidence="1">In the C-terminal section; belongs to the flavoprotein pyridine nucleotide cytochrome reductase family.</text>
</comment>
<dbReference type="SUPFAM" id="SSF52343">
    <property type="entry name" value="Ferredoxin reductase-like, C-terminal NADP-linked domain"/>
    <property type="match status" value="1"/>
</dbReference>
<keyword evidence="5" id="KW-0479">Metal-binding</keyword>
<protein>
    <recommendedName>
        <fullName evidence="2">nitric oxide dioxygenase</fullName>
        <ecNumber evidence="2">1.14.12.17</ecNumber>
    </recommendedName>
</protein>
<sequence>MLNEKSAAVVKETLPVVGAAIEQITRRFYATMFVDHPELERDLFNQGNQARGDQQRALAGAIVAFAALLVADDAPPPDRVLSRIANKHASLGVTPDQYQVVHHYLFAAIATVLGDAVTDEVAAAWDEVYWLMADALMGREADLYAQAGVAAGEVWLSARVLTRTQESPDCIALTLEGVQSPLPAFLPGQYTSVAVHLPKGARQIRQYSISAAAPDRWRITIKKIDAEAGSPVGQVSNFIHSDVFEGDVLSVSHPFGDITLTPEPVPVLLVSAGIGCTPMIGMLRHMVDTGDARPVWVVHADRSRAAHPHRSELADLVDRLPEAIMRTWYGEIGMPRALTDMPLPDDVQVYLCGPLPFMQSVQARLVERGIPVESIHYEVFGPDLWLQVA</sequence>